<dbReference type="AlphaFoldDB" id="A0A433QE77"/>
<dbReference type="EMBL" id="RBNJ01007240">
    <property type="protein sequence ID" value="RUS28083.1"/>
    <property type="molecule type" value="Genomic_DNA"/>
</dbReference>
<dbReference type="InterPro" id="IPR035992">
    <property type="entry name" value="Ricin_B-like_lectins"/>
</dbReference>
<comment type="caution">
    <text evidence="2">The sequence shown here is derived from an EMBL/GenBank/DDBJ whole genome shotgun (WGS) entry which is preliminary data.</text>
</comment>
<organism evidence="2 3">
    <name type="scientific">Jimgerdemannia flammicorona</name>
    <dbReference type="NCBI Taxonomy" id="994334"/>
    <lineage>
        <taxon>Eukaryota</taxon>
        <taxon>Fungi</taxon>
        <taxon>Fungi incertae sedis</taxon>
        <taxon>Mucoromycota</taxon>
        <taxon>Mucoromycotina</taxon>
        <taxon>Endogonomycetes</taxon>
        <taxon>Endogonales</taxon>
        <taxon>Endogonaceae</taxon>
        <taxon>Jimgerdemannia</taxon>
    </lineage>
</organism>
<proteinExistence type="predicted"/>
<gene>
    <name evidence="2" type="ORF">BC938DRAFT_482355</name>
</gene>
<feature type="chain" id="PRO_5018970225" evidence="1">
    <location>
        <begin position="21"/>
        <end position="83"/>
    </location>
</feature>
<evidence type="ECO:0000313" key="3">
    <source>
        <dbReference type="Proteomes" id="UP000274822"/>
    </source>
</evidence>
<sequence length="83" mass="8926">MRSIVSTVLVVAILVAGALTESFRSFGPNGDGNKCLDSMGQSDVVAMYDCKESDNQGFSWSYDANQGMYEMHFHTGQGCHAPG</sequence>
<evidence type="ECO:0000256" key="1">
    <source>
        <dbReference type="SAM" id="SignalP"/>
    </source>
</evidence>
<feature type="signal peptide" evidence="1">
    <location>
        <begin position="1"/>
        <end position="20"/>
    </location>
</feature>
<reference evidence="2 3" key="1">
    <citation type="journal article" date="2018" name="New Phytol.">
        <title>Phylogenomics of Endogonaceae and evolution of mycorrhizas within Mucoromycota.</title>
        <authorList>
            <person name="Chang Y."/>
            <person name="Desiro A."/>
            <person name="Na H."/>
            <person name="Sandor L."/>
            <person name="Lipzen A."/>
            <person name="Clum A."/>
            <person name="Barry K."/>
            <person name="Grigoriev I.V."/>
            <person name="Martin F.M."/>
            <person name="Stajich J.E."/>
            <person name="Smith M.E."/>
            <person name="Bonito G."/>
            <person name="Spatafora J.W."/>
        </authorList>
    </citation>
    <scope>NUCLEOTIDE SEQUENCE [LARGE SCALE GENOMIC DNA]</scope>
    <source>
        <strain evidence="2 3">AD002</strain>
    </source>
</reference>
<dbReference type="PROSITE" id="PS50231">
    <property type="entry name" value="RICIN_B_LECTIN"/>
    <property type="match status" value="1"/>
</dbReference>
<dbReference type="Proteomes" id="UP000274822">
    <property type="component" value="Unassembled WGS sequence"/>
</dbReference>
<keyword evidence="3" id="KW-1185">Reference proteome</keyword>
<keyword evidence="1" id="KW-0732">Signal</keyword>
<name>A0A433QE77_9FUNG</name>
<accession>A0A433QE77</accession>
<dbReference type="SUPFAM" id="SSF50370">
    <property type="entry name" value="Ricin B-like lectins"/>
    <property type="match status" value="1"/>
</dbReference>
<protein>
    <submittedName>
        <fullName evidence="2">Uncharacterized protein</fullName>
    </submittedName>
</protein>
<evidence type="ECO:0000313" key="2">
    <source>
        <dbReference type="EMBL" id="RUS28083.1"/>
    </source>
</evidence>